<name>A0ACD3ARM6_9AGAR</name>
<proteinExistence type="predicted"/>
<evidence type="ECO:0000313" key="2">
    <source>
        <dbReference type="Proteomes" id="UP000308600"/>
    </source>
</evidence>
<protein>
    <submittedName>
        <fullName evidence="1">Uncharacterized protein</fullName>
    </submittedName>
</protein>
<gene>
    <name evidence="1" type="ORF">BDN72DRAFT_841560</name>
</gene>
<reference evidence="1 2" key="1">
    <citation type="journal article" date="2019" name="Nat. Ecol. Evol.">
        <title>Megaphylogeny resolves global patterns of mushroom evolution.</title>
        <authorList>
            <person name="Varga T."/>
            <person name="Krizsan K."/>
            <person name="Foldi C."/>
            <person name="Dima B."/>
            <person name="Sanchez-Garcia M."/>
            <person name="Sanchez-Ramirez S."/>
            <person name="Szollosi G.J."/>
            <person name="Szarkandi J.G."/>
            <person name="Papp V."/>
            <person name="Albert L."/>
            <person name="Andreopoulos W."/>
            <person name="Angelini C."/>
            <person name="Antonin V."/>
            <person name="Barry K.W."/>
            <person name="Bougher N.L."/>
            <person name="Buchanan P."/>
            <person name="Buyck B."/>
            <person name="Bense V."/>
            <person name="Catcheside P."/>
            <person name="Chovatia M."/>
            <person name="Cooper J."/>
            <person name="Damon W."/>
            <person name="Desjardin D."/>
            <person name="Finy P."/>
            <person name="Geml J."/>
            <person name="Haridas S."/>
            <person name="Hughes K."/>
            <person name="Justo A."/>
            <person name="Karasinski D."/>
            <person name="Kautmanova I."/>
            <person name="Kiss B."/>
            <person name="Kocsube S."/>
            <person name="Kotiranta H."/>
            <person name="LaButti K.M."/>
            <person name="Lechner B.E."/>
            <person name="Liimatainen K."/>
            <person name="Lipzen A."/>
            <person name="Lukacs Z."/>
            <person name="Mihaltcheva S."/>
            <person name="Morgado L.N."/>
            <person name="Niskanen T."/>
            <person name="Noordeloos M.E."/>
            <person name="Ohm R.A."/>
            <person name="Ortiz-Santana B."/>
            <person name="Ovrebo C."/>
            <person name="Racz N."/>
            <person name="Riley R."/>
            <person name="Savchenko A."/>
            <person name="Shiryaev A."/>
            <person name="Soop K."/>
            <person name="Spirin V."/>
            <person name="Szebenyi C."/>
            <person name="Tomsovsky M."/>
            <person name="Tulloss R.E."/>
            <person name="Uehling J."/>
            <person name="Grigoriev I.V."/>
            <person name="Vagvolgyi C."/>
            <person name="Papp T."/>
            <person name="Martin F.M."/>
            <person name="Miettinen O."/>
            <person name="Hibbett D.S."/>
            <person name="Nagy L.G."/>
        </authorList>
    </citation>
    <scope>NUCLEOTIDE SEQUENCE [LARGE SCALE GENOMIC DNA]</scope>
    <source>
        <strain evidence="1 2">NL-1719</strain>
    </source>
</reference>
<dbReference type="Proteomes" id="UP000308600">
    <property type="component" value="Unassembled WGS sequence"/>
</dbReference>
<dbReference type="EMBL" id="ML208348">
    <property type="protein sequence ID" value="TFK68603.1"/>
    <property type="molecule type" value="Genomic_DNA"/>
</dbReference>
<evidence type="ECO:0000313" key="1">
    <source>
        <dbReference type="EMBL" id="TFK68603.1"/>
    </source>
</evidence>
<feature type="non-terminal residue" evidence="1">
    <location>
        <position position="1"/>
    </location>
</feature>
<keyword evidence="2" id="KW-1185">Reference proteome</keyword>
<organism evidence="1 2">
    <name type="scientific">Pluteus cervinus</name>
    <dbReference type="NCBI Taxonomy" id="181527"/>
    <lineage>
        <taxon>Eukaryota</taxon>
        <taxon>Fungi</taxon>
        <taxon>Dikarya</taxon>
        <taxon>Basidiomycota</taxon>
        <taxon>Agaricomycotina</taxon>
        <taxon>Agaricomycetes</taxon>
        <taxon>Agaricomycetidae</taxon>
        <taxon>Agaricales</taxon>
        <taxon>Pluteineae</taxon>
        <taxon>Pluteaceae</taxon>
        <taxon>Pluteus</taxon>
    </lineage>
</organism>
<sequence length="429" mass="48587">MSLPTEILLAIIKIIREEEKATLKPLSLASPIFRDLCQQLLFEAVQLQNDVMAAGSYDQTVPPGFLTRFHSVVTQSPRIASYVRKLEIGQYSIPPSGGIRDREPAVLMMWMLDHPGLLTAALDVLAPSMIHTLSITSRRKIYWTELDEGLRKSLLRIVQNPTFQNITLEGVGVPGHFFSDFIHLHSVRLYNPLFPKETWNMPPSTHTHQISQLTFRVHADPGIYSMPNTLCVGPIIGLDLSQLTSLDLDLDRCQLPHVAHFFRLANLTDLRIATSRSFPPLNPPPTIDLSGLHALKRLTLCMNSFNTTSDEPFHQMGDALTSLTGVQRRRLEAVTIELLTTSSTLQAIRNFHFMRPLSQALSFLHHNSDQLRRILVHLKISWGDNGGHKILRDVIWHSLAWQGCDHEGVLDIQVESTLDWLYRNRSSTW</sequence>
<accession>A0ACD3ARM6</accession>